<comment type="caution">
    <text evidence="1">The sequence shown here is derived from an EMBL/GenBank/DDBJ whole genome shotgun (WGS) entry which is preliminary data.</text>
</comment>
<proteinExistence type="predicted"/>
<accession>A0AAV4V2Z7</accession>
<gene>
    <name evidence="1" type="ORF">CDAR_579361</name>
</gene>
<dbReference type="Pfam" id="PF01359">
    <property type="entry name" value="Transposase_1"/>
    <property type="match status" value="1"/>
</dbReference>
<evidence type="ECO:0000313" key="2">
    <source>
        <dbReference type="Proteomes" id="UP001054837"/>
    </source>
</evidence>
<name>A0AAV4V2Z7_9ARAC</name>
<dbReference type="Proteomes" id="UP001054837">
    <property type="component" value="Unassembled WGS sequence"/>
</dbReference>
<sequence>MSNFVAIKYDPRTAWMLQNRIESLSKLTVIMLLVIHSAFRDLKRTMDIDYKAKSLWWKTMLHVWWDQKDGIYYELLKPDETVNMES</sequence>
<organism evidence="1 2">
    <name type="scientific">Caerostris darwini</name>
    <dbReference type="NCBI Taxonomy" id="1538125"/>
    <lineage>
        <taxon>Eukaryota</taxon>
        <taxon>Metazoa</taxon>
        <taxon>Ecdysozoa</taxon>
        <taxon>Arthropoda</taxon>
        <taxon>Chelicerata</taxon>
        <taxon>Arachnida</taxon>
        <taxon>Araneae</taxon>
        <taxon>Araneomorphae</taxon>
        <taxon>Entelegynae</taxon>
        <taxon>Araneoidea</taxon>
        <taxon>Araneidae</taxon>
        <taxon>Caerostris</taxon>
    </lineage>
</organism>
<dbReference type="InterPro" id="IPR001888">
    <property type="entry name" value="Transposase_1"/>
</dbReference>
<dbReference type="AlphaFoldDB" id="A0AAV4V2Z7"/>
<keyword evidence="2" id="KW-1185">Reference proteome</keyword>
<reference evidence="1 2" key="1">
    <citation type="submission" date="2021-06" db="EMBL/GenBank/DDBJ databases">
        <title>Caerostris darwini draft genome.</title>
        <authorList>
            <person name="Kono N."/>
            <person name="Arakawa K."/>
        </authorList>
    </citation>
    <scope>NUCLEOTIDE SEQUENCE [LARGE SCALE GENOMIC DNA]</scope>
</reference>
<protein>
    <submittedName>
        <fullName evidence="1">Uncharacterized protein</fullName>
    </submittedName>
</protein>
<evidence type="ECO:0000313" key="1">
    <source>
        <dbReference type="EMBL" id="GIY64389.1"/>
    </source>
</evidence>
<dbReference type="EMBL" id="BPLQ01012314">
    <property type="protein sequence ID" value="GIY64389.1"/>
    <property type="molecule type" value="Genomic_DNA"/>
</dbReference>